<feature type="region of interest" description="Disordered" evidence="1">
    <location>
        <begin position="1"/>
        <end position="20"/>
    </location>
</feature>
<reference evidence="2" key="1">
    <citation type="journal article" date="2020" name="New Phytol.">
        <title>Comparative genomics reveals dynamic genome evolution in host specialist ectomycorrhizal fungi.</title>
        <authorList>
            <person name="Lofgren L.A."/>
            <person name="Nguyen N.H."/>
            <person name="Vilgalys R."/>
            <person name="Ruytinx J."/>
            <person name="Liao H.L."/>
            <person name="Branco S."/>
            <person name="Kuo A."/>
            <person name="LaButti K."/>
            <person name="Lipzen A."/>
            <person name="Andreopoulos W."/>
            <person name="Pangilinan J."/>
            <person name="Riley R."/>
            <person name="Hundley H."/>
            <person name="Na H."/>
            <person name="Barry K."/>
            <person name="Grigoriev I.V."/>
            <person name="Stajich J.E."/>
            <person name="Kennedy P.G."/>
        </authorList>
    </citation>
    <scope>NUCLEOTIDE SEQUENCE</scope>
    <source>
        <strain evidence="2">FC203</strain>
    </source>
</reference>
<accession>A0AAD4HD72</accession>
<gene>
    <name evidence="2" type="ORF">F5891DRAFT_987460</name>
</gene>
<feature type="compositionally biased region" description="Polar residues" evidence="1">
    <location>
        <begin position="1"/>
        <end position="14"/>
    </location>
</feature>
<dbReference type="AlphaFoldDB" id="A0AAD4HD72"/>
<comment type="caution">
    <text evidence="2">The sequence shown here is derived from an EMBL/GenBank/DDBJ whole genome shotgun (WGS) entry which is preliminary data.</text>
</comment>
<sequence length="127" mass="14546">MTRMSRSQARINSLSSSTFARQRTRTQTAAFLLGIRPNLPDANDEDFSRVNTVRHLSQGITNRFDSVEKVTAQQYQAPELEKDYTPNQILGETSLTPSKLRWMFQSYMNTWAGVYPPHAARTHHIGF</sequence>
<evidence type="ECO:0000313" key="3">
    <source>
        <dbReference type="Proteomes" id="UP001195769"/>
    </source>
</evidence>
<evidence type="ECO:0000313" key="2">
    <source>
        <dbReference type="EMBL" id="KAG1889078.1"/>
    </source>
</evidence>
<name>A0AAD4HD72_9AGAM</name>
<organism evidence="2 3">
    <name type="scientific">Suillus fuscotomentosus</name>
    <dbReference type="NCBI Taxonomy" id="1912939"/>
    <lineage>
        <taxon>Eukaryota</taxon>
        <taxon>Fungi</taxon>
        <taxon>Dikarya</taxon>
        <taxon>Basidiomycota</taxon>
        <taxon>Agaricomycotina</taxon>
        <taxon>Agaricomycetes</taxon>
        <taxon>Agaricomycetidae</taxon>
        <taxon>Boletales</taxon>
        <taxon>Suillineae</taxon>
        <taxon>Suillaceae</taxon>
        <taxon>Suillus</taxon>
    </lineage>
</organism>
<dbReference type="Proteomes" id="UP001195769">
    <property type="component" value="Unassembled WGS sequence"/>
</dbReference>
<keyword evidence="3" id="KW-1185">Reference proteome</keyword>
<dbReference type="RefSeq" id="XP_041217397.1">
    <property type="nucleotide sequence ID" value="XM_041377909.1"/>
</dbReference>
<evidence type="ECO:0000256" key="1">
    <source>
        <dbReference type="SAM" id="MobiDB-lite"/>
    </source>
</evidence>
<dbReference type="EMBL" id="JABBWK010000162">
    <property type="protein sequence ID" value="KAG1889078.1"/>
    <property type="molecule type" value="Genomic_DNA"/>
</dbReference>
<dbReference type="GeneID" id="64672207"/>
<protein>
    <submittedName>
        <fullName evidence="2">Uncharacterized protein</fullName>
    </submittedName>
</protein>
<proteinExistence type="predicted"/>